<accession>A0AA39ML44</accession>
<keyword evidence="2" id="KW-1185">Reference proteome</keyword>
<evidence type="ECO:0000313" key="1">
    <source>
        <dbReference type="EMBL" id="KAK0437420.1"/>
    </source>
</evidence>
<dbReference type="GeneID" id="85354036"/>
<reference evidence="1" key="1">
    <citation type="submission" date="2023-06" db="EMBL/GenBank/DDBJ databases">
        <authorList>
            <consortium name="Lawrence Berkeley National Laboratory"/>
            <person name="Ahrendt S."/>
            <person name="Sahu N."/>
            <person name="Indic B."/>
            <person name="Wong-Bajracharya J."/>
            <person name="Merenyi Z."/>
            <person name="Ke H.-M."/>
            <person name="Monk M."/>
            <person name="Kocsube S."/>
            <person name="Drula E."/>
            <person name="Lipzen A."/>
            <person name="Balint B."/>
            <person name="Henrissat B."/>
            <person name="Andreopoulos B."/>
            <person name="Martin F.M."/>
            <person name="Harder C.B."/>
            <person name="Rigling D."/>
            <person name="Ford K.L."/>
            <person name="Foster G.D."/>
            <person name="Pangilinan J."/>
            <person name="Papanicolaou A."/>
            <person name="Barry K."/>
            <person name="LaButti K."/>
            <person name="Viragh M."/>
            <person name="Koriabine M."/>
            <person name="Yan M."/>
            <person name="Riley R."/>
            <person name="Champramary S."/>
            <person name="Plett K.L."/>
            <person name="Tsai I.J."/>
            <person name="Slot J."/>
            <person name="Sipos G."/>
            <person name="Plett J."/>
            <person name="Nagy L.G."/>
            <person name="Grigoriev I.V."/>
        </authorList>
    </citation>
    <scope>NUCLEOTIDE SEQUENCE</scope>
    <source>
        <strain evidence="1">CCBAS 213</strain>
    </source>
</reference>
<gene>
    <name evidence="1" type="ORF">EV420DRAFT_1487116</name>
</gene>
<proteinExistence type="predicted"/>
<evidence type="ECO:0000313" key="2">
    <source>
        <dbReference type="Proteomes" id="UP001175211"/>
    </source>
</evidence>
<comment type="caution">
    <text evidence="1">The sequence shown here is derived from an EMBL/GenBank/DDBJ whole genome shotgun (WGS) entry which is preliminary data.</text>
</comment>
<sequence>MFVEKKRKKKSTGKRFCLDGGKSGVGNRELPNHDENNCKVPDRINKIPLKGQRFARTEPVERCFVLNDSDDDDDLFFKSSRRNESMSVKGYHEQVEVDVQGARKMVMALV</sequence>
<protein>
    <submittedName>
        <fullName evidence="1">Uncharacterized protein</fullName>
    </submittedName>
</protein>
<dbReference type="Proteomes" id="UP001175211">
    <property type="component" value="Unassembled WGS sequence"/>
</dbReference>
<name>A0AA39ML44_ARMTA</name>
<organism evidence="1 2">
    <name type="scientific">Armillaria tabescens</name>
    <name type="common">Ringless honey mushroom</name>
    <name type="synonym">Agaricus tabescens</name>
    <dbReference type="NCBI Taxonomy" id="1929756"/>
    <lineage>
        <taxon>Eukaryota</taxon>
        <taxon>Fungi</taxon>
        <taxon>Dikarya</taxon>
        <taxon>Basidiomycota</taxon>
        <taxon>Agaricomycotina</taxon>
        <taxon>Agaricomycetes</taxon>
        <taxon>Agaricomycetidae</taxon>
        <taxon>Agaricales</taxon>
        <taxon>Marasmiineae</taxon>
        <taxon>Physalacriaceae</taxon>
        <taxon>Desarmillaria</taxon>
    </lineage>
</organism>
<dbReference type="AlphaFoldDB" id="A0AA39ML44"/>
<dbReference type="EMBL" id="JAUEPS010000112">
    <property type="protein sequence ID" value="KAK0437420.1"/>
    <property type="molecule type" value="Genomic_DNA"/>
</dbReference>
<dbReference type="RefSeq" id="XP_060322577.1">
    <property type="nucleotide sequence ID" value="XM_060470488.1"/>
</dbReference>